<evidence type="ECO:0000313" key="2">
    <source>
        <dbReference type="Proteomes" id="UP000823775"/>
    </source>
</evidence>
<comment type="caution">
    <text evidence="1">The sequence shown here is derived from an EMBL/GenBank/DDBJ whole genome shotgun (WGS) entry which is preliminary data.</text>
</comment>
<feature type="non-terminal residue" evidence="1">
    <location>
        <position position="57"/>
    </location>
</feature>
<proteinExistence type="predicted"/>
<reference evidence="1 2" key="1">
    <citation type="journal article" date="2021" name="BMC Genomics">
        <title>Datura genome reveals duplications of psychoactive alkaloid biosynthetic genes and high mutation rate following tissue culture.</title>
        <authorList>
            <person name="Rajewski A."/>
            <person name="Carter-House D."/>
            <person name="Stajich J."/>
            <person name="Litt A."/>
        </authorList>
    </citation>
    <scope>NUCLEOTIDE SEQUENCE [LARGE SCALE GENOMIC DNA]</scope>
    <source>
        <strain evidence="1">AR-01</strain>
    </source>
</reference>
<keyword evidence="2" id="KW-1185">Reference proteome</keyword>
<gene>
    <name evidence="1" type="ORF">HAX54_034166</name>
</gene>
<dbReference type="EMBL" id="JACEIK010000044">
    <property type="protein sequence ID" value="MCD7447752.1"/>
    <property type="molecule type" value="Genomic_DNA"/>
</dbReference>
<dbReference type="Proteomes" id="UP000823775">
    <property type="component" value="Unassembled WGS sequence"/>
</dbReference>
<protein>
    <submittedName>
        <fullName evidence="1">Uncharacterized protein</fullName>
    </submittedName>
</protein>
<organism evidence="1 2">
    <name type="scientific">Datura stramonium</name>
    <name type="common">Jimsonweed</name>
    <name type="synonym">Common thornapple</name>
    <dbReference type="NCBI Taxonomy" id="4076"/>
    <lineage>
        <taxon>Eukaryota</taxon>
        <taxon>Viridiplantae</taxon>
        <taxon>Streptophyta</taxon>
        <taxon>Embryophyta</taxon>
        <taxon>Tracheophyta</taxon>
        <taxon>Spermatophyta</taxon>
        <taxon>Magnoliopsida</taxon>
        <taxon>eudicotyledons</taxon>
        <taxon>Gunneridae</taxon>
        <taxon>Pentapetalae</taxon>
        <taxon>asterids</taxon>
        <taxon>lamiids</taxon>
        <taxon>Solanales</taxon>
        <taxon>Solanaceae</taxon>
        <taxon>Solanoideae</taxon>
        <taxon>Datureae</taxon>
        <taxon>Datura</taxon>
    </lineage>
</organism>
<name>A0ABS8RLS5_DATST</name>
<accession>A0ABS8RLS5</accession>
<sequence>MRINDASINIQRAQSDGCHVSSVPRYSIGAFIAVHPTTICICAEVIHHFCEGETPRK</sequence>
<evidence type="ECO:0000313" key="1">
    <source>
        <dbReference type="EMBL" id="MCD7447752.1"/>
    </source>
</evidence>